<keyword evidence="3" id="KW-1003">Cell membrane</keyword>
<feature type="transmembrane region" description="Helical" evidence="7">
    <location>
        <begin position="351"/>
        <end position="372"/>
    </location>
</feature>
<dbReference type="Proteomes" id="UP000095392">
    <property type="component" value="Unassembled WGS sequence"/>
</dbReference>
<keyword evidence="5 7" id="KW-1133">Transmembrane helix</keyword>
<evidence type="ECO:0000256" key="1">
    <source>
        <dbReference type="ARBA" id="ARBA00004651"/>
    </source>
</evidence>
<evidence type="ECO:0000256" key="4">
    <source>
        <dbReference type="ARBA" id="ARBA00022692"/>
    </source>
</evidence>
<feature type="transmembrane region" description="Helical" evidence="7">
    <location>
        <begin position="114"/>
        <end position="135"/>
    </location>
</feature>
<feature type="transmembrane region" description="Helical" evidence="7">
    <location>
        <begin position="322"/>
        <end position="339"/>
    </location>
</feature>
<dbReference type="EMBL" id="MIPY01000020">
    <property type="protein sequence ID" value="OES30239.1"/>
    <property type="molecule type" value="Genomic_DNA"/>
</dbReference>
<dbReference type="PANTHER" id="PTHR30250:SF10">
    <property type="entry name" value="LIPOPOLYSACCHARIDE BIOSYNTHESIS PROTEIN WZXC"/>
    <property type="match status" value="1"/>
</dbReference>
<feature type="transmembrane region" description="Helical" evidence="7">
    <location>
        <begin position="434"/>
        <end position="459"/>
    </location>
</feature>
<dbReference type="PANTHER" id="PTHR30250">
    <property type="entry name" value="PST FAMILY PREDICTED COLANIC ACID TRANSPORTER"/>
    <property type="match status" value="1"/>
</dbReference>
<evidence type="ECO:0000313" key="9">
    <source>
        <dbReference type="Proteomes" id="UP000095392"/>
    </source>
</evidence>
<evidence type="ECO:0000256" key="3">
    <source>
        <dbReference type="ARBA" id="ARBA00022475"/>
    </source>
</evidence>
<evidence type="ECO:0000313" key="8">
    <source>
        <dbReference type="EMBL" id="OES30239.1"/>
    </source>
</evidence>
<feature type="transmembrane region" description="Helical" evidence="7">
    <location>
        <begin position="12"/>
        <end position="35"/>
    </location>
</feature>
<keyword evidence="9" id="KW-1185">Reference proteome</keyword>
<dbReference type="AlphaFoldDB" id="A0AB36FW02"/>
<dbReference type="RefSeq" id="WP_069944653.1">
    <property type="nucleotide sequence ID" value="NZ_JAYMED010000020.1"/>
</dbReference>
<feature type="transmembrane region" description="Helical" evidence="7">
    <location>
        <begin position="78"/>
        <end position="102"/>
    </location>
</feature>
<protein>
    <submittedName>
        <fullName evidence="8">Polysaccharide biosynthesis family protein</fullName>
    </submittedName>
</protein>
<dbReference type="Pfam" id="PF13440">
    <property type="entry name" value="Polysacc_synt_3"/>
    <property type="match status" value="1"/>
</dbReference>
<keyword evidence="6 7" id="KW-0472">Membrane</keyword>
<feature type="transmembrane region" description="Helical" evidence="7">
    <location>
        <begin position="41"/>
        <end position="57"/>
    </location>
</feature>
<evidence type="ECO:0000256" key="2">
    <source>
        <dbReference type="ARBA" id="ARBA00007430"/>
    </source>
</evidence>
<dbReference type="InterPro" id="IPR050833">
    <property type="entry name" value="Poly_Biosynth_Transport"/>
</dbReference>
<sequence length="482" mass="53830">MNLARKVASSTSLILIVRLFQRGIGIISLLILARLLTPQDFGVVAIATMLVFLFDTLSEGGTQQYIIQKKTLDDSDIVTAWTISILSKLALFVALLALTPVLANFLNAPEAESAIRAMALVLPISAFASPQLFMHRRDLEYGIISKILLIERVVSFLVTVVLAFILKNYWAMIIGVLAAYTSKTLLSHWYAPYPLKFSLSRIKEQMSFSLWMLIRSILGYVRAEFDVIFISKMYGADQLGGFSLMRNLSFLPSREIIAPVSNVFLASFSEIKRRGDPIGEHIVVVLTILLCAIFPVIGYLHVFNQELVSLFLGQQWLPFAHLLPLLAMFTITFAVSTFVQQGLIANGDVKLLSVYEMVTLSLLLALFTFFFSGSMEEFIIARIVFAFTVMGILLVFCFMRFGLPVVSLLFICSLLTTACFSAVLSAQMLTGQGIVYLVLGSALYFGVYFVACLFFLFLFKKHKVLKEVTSLASRFISSRRSR</sequence>
<reference evidence="8 9" key="1">
    <citation type="submission" date="2016-09" db="EMBL/GenBank/DDBJ databases">
        <title>Draft Genome Sequence of four Alteromonas macleodii strains isolated from copper coupons and grown long-term at elevated copper levels.</title>
        <authorList>
            <person name="Cusick K."/>
            <person name="Dale J."/>
            <person name="Little B."/>
            <person name="Biffinger J."/>
        </authorList>
    </citation>
    <scope>NUCLEOTIDE SEQUENCE [LARGE SCALE GENOMIC DNA]</scope>
    <source>
        <strain evidence="8 9">KCP01</strain>
    </source>
</reference>
<accession>A0AB36FW02</accession>
<evidence type="ECO:0000256" key="6">
    <source>
        <dbReference type="ARBA" id="ARBA00023136"/>
    </source>
</evidence>
<feature type="transmembrane region" description="Helical" evidence="7">
    <location>
        <begin position="378"/>
        <end position="398"/>
    </location>
</feature>
<proteinExistence type="inferred from homology"/>
<name>A0AB36FW02_ALTMA</name>
<gene>
    <name evidence="8" type="ORF">BFV95_2876</name>
</gene>
<comment type="subcellular location">
    <subcellularLocation>
        <location evidence="1">Cell membrane</location>
        <topology evidence="1">Multi-pass membrane protein</topology>
    </subcellularLocation>
</comment>
<comment type="caution">
    <text evidence="8">The sequence shown here is derived from an EMBL/GenBank/DDBJ whole genome shotgun (WGS) entry which is preliminary data.</text>
</comment>
<evidence type="ECO:0000256" key="5">
    <source>
        <dbReference type="ARBA" id="ARBA00022989"/>
    </source>
</evidence>
<comment type="similarity">
    <text evidence="2">Belongs to the polysaccharide synthase family.</text>
</comment>
<dbReference type="GO" id="GO:0005886">
    <property type="term" value="C:plasma membrane"/>
    <property type="evidence" value="ECO:0007669"/>
    <property type="project" value="UniProtKB-SubCell"/>
</dbReference>
<feature type="transmembrane region" description="Helical" evidence="7">
    <location>
        <begin position="147"/>
        <end position="166"/>
    </location>
</feature>
<feature type="transmembrane region" description="Helical" evidence="7">
    <location>
        <begin position="281"/>
        <end position="302"/>
    </location>
</feature>
<feature type="transmembrane region" description="Helical" evidence="7">
    <location>
        <begin position="405"/>
        <end position="428"/>
    </location>
</feature>
<organism evidence="8 9">
    <name type="scientific">Alteromonas macleodii</name>
    <name type="common">Pseudoalteromonas macleodii</name>
    <dbReference type="NCBI Taxonomy" id="28108"/>
    <lineage>
        <taxon>Bacteria</taxon>
        <taxon>Pseudomonadati</taxon>
        <taxon>Pseudomonadota</taxon>
        <taxon>Gammaproteobacteria</taxon>
        <taxon>Alteromonadales</taxon>
        <taxon>Alteromonadaceae</taxon>
        <taxon>Alteromonas/Salinimonas group</taxon>
        <taxon>Alteromonas</taxon>
    </lineage>
</organism>
<keyword evidence="4 7" id="KW-0812">Transmembrane</keyword>
<feature type="transmembrane region" description="Helical" evidence="7">
    <location>
        <begin position="172"/>
        <end position="191"/>
    </location>
</feature>
<evidence type="ECO:0000256" key="7">
    <source>
        <dbReference type="SAM" id="Phobius"/>
    </source>
</evidence>